<feature type="region of interest" description="Disordered" evidence="5">
    <location>
        <begin position="186"/>
        <end position="238"/>
    </location>
</feature>
<feature type="compositionally biased region" description="Basic and acidic residues" evidence="5">
    <location>
        <begin position="217"/>
        <end position="227"/>
    </location>
</feature>
<dbReference type="EMBL" id="JABWDY010012029">
    <property type="protein sequence ID" value="KAF5199392.1"/>
    <property type="molecule type" value="Genomic_DNA"/>
</dbReference>
<protein>
    <submittedName>
        <fullName evidence="7">Transducin family protein / WD-40 repeat family protein</fullName>
    </submittedName>
</protein>
<name>A0A7J6WTP5_THATH</name>
<keyword evidence="3" id="KW-0677">Repeat</keyword>
<organism evidence="7 8">
    <name type="scientific">Thalictrum thalictroides</name>
    <name type="common">Rue-anemone</name>
    <name type="synonym">Anemone thalictroides</name>
    <dbReference type="NCBI Taxonomy" id="46969"/>
    <lineage>
        <taxon>Eukaryota</taxon>
        <taxon>Viridiplantae</taxon>
        <taxon>Streptophyta</taxon>
        <taxon>Embryophyta</taxon>
        <taxon>Tracheophyta</taxon>
        <taxon>Spermatophyta</taxon>
        <taxon>Magnoliopsida</taxon>
        <taxon>Ranunculales</taxon>
        <taxon>Ranunculaceae</taxon>
        <taxon>Thalictroideae</taxon>
        <taxon>Thalictrum</taxon>
    </lineage>
</organism>
<keyword evidence="4" id="KW-0539">Nucleus</keyword>
<dbReference type="PANTHER" id="PTHR19854:SF15">
    <property type="entry name" value="TRANSDUCIN BETA-LIKE PROTEIN 3"/>
    <property type="match status" value="1"/>
</dbReference>
<accession>A0A7J6WTP5</accession>
<keyword evidence="8" id="KW-1185">Reference proteome</keyword>
<feature type="domain" description="U3 small nucleolar RNA-associated protein 13 C-terminal" evidence="6">
    <location>
        <begin position="72"/>
        <end position="107"/>
    </location>
</feature>
<reference evidence="7 8" key="1">
    <citation type="submission" date="2020-06" db="EMBL/GenBank/DDBJ databases">
        <title>Transcriptomic and genomic resources for Thalictrum thalictroides and T. hernandezii: Facilitating candidate gene discovery in an emerging model plant lineage.</title>
        <authorList>
            <person name="Arias T."/>
            <person name="Riano-Pachon D.M."/>
            <person name="Di Stilio V.S."/>
        </authorList>
    </citation>
    <scope>NUCLEOTIDE SEQUENCE [LARGE SCALE GENOMIC DNA]</scope>
    <source>
        <strain evidence="8">cv. WT478/WT964</strain>
        <tissue evidence="7">Leaves</tissue>
    </source>
</reference>
<dbReference type="GO" id="GO:0030686">
    <property type="term" value="C:90S preribosome"/>
    <property type="evidence" value="ECO:0007669"/>
    <property type="project" value="TreeGrafter"/>
</dbReference>
<feature type="compositionally biased region" description="Basic residues" evidence="5">
    <location>
        <begin position="205"/>
        <end position="214"/>
    </location>
</feature>
<comment type="subcellular location">
    <subcellularLocation>
        <location evidence="1">Nucleus</location>
        <location evidence="1">Nucleolus</location>
    </subcellularLocation>
</comment>
<evidence type="ECO:0000256" key="5">
    <source>
        <dbReference type="SAM" id="MobiDB-lite"/>
    </source>
</evidence>
<dbReference type="AlphaFoldDB" id="A0A7J6WTP5"/>
<gene>
    <name evidence="7" type="ORF">FRX31_011021</name>
</gene>
<dbReference type="GO" id="GO:0032040">
    <property type="term" value="C:small-subunit processome"/>
    <property type="evidence" value="ECO:0007669"/>
    <property type="project" value="InterPro"/>
</dbReference>
<feature type="non-terminal residue" evidence="7">
    <location>
        <position position="1"/>
    </location>
</feature>
<feature type="domain" description="U3 small nucleolar RNA-associated protein 13 C-terminal" evidence="6">
    <location>
        <begin position="109"/>
        <end position="159"/>
    </location>
</feature>
<evidence type="ECO:0000259" key="6">
    <source>
        <dbReference type="Pfam" id="PF08625"/>
    </source>
</evidence>
<evidence type="ECO:0000256" key="1">
    <source>
        <dbReference type="ARBA" id="ARBA00004604"/>
    </source>
</evidence>
<comment type="caution">
    <text evidence="7">The sequence shown here is derived from an EMBL/GenBank/DDBJ whole genome shotgun (WGS) entry which is preliminary data.</text>
</comment>
<evidence type="ECO:0000256" key="3">
    <source>
        <dbReference type="ARBA" id="ARBA00022737"/>
    </source>
</evidence>
<dbReference type="PANTHER" id="PTHR19854">
    <property type="entry name" value="TRANSDUCIN BETA-LIKE 3"/>
    <property type="match status" value="1"/>
</dbReference>
<dbReference type="Pfam" id="PF08625">
    <property type="entry name" value="Utp13"/>
    <property type="match status" value="2"/>
</dbReference>
<dbReference type="Proteomes" id="UP000554482">
    <property type="component" value="Unassembled WGS sequence"/>
</dbReference>
<evidence type="ECO:0000313" key="8">
    <source>
        <dbReference type="Proteomes" id="UP000554482"/>
    </source>
</evidence>
<dbReference type="InterPro" id="IPR013934">
    <property type="entry name" value="Utp13_C"/>
</dbReference>
<evidence type="ECO:0000256" key="4">
    <source>
        <dbReference type="ARBA" id="ARBA00023242"/>
    </source>
</evidence>
<keyword evidence="2" id="KW-0853">WD repeat</keyword>
<dbReference type="OrthoDB" id="5414888at2759"/>
<proteinExistence type="predicted"/>
<evidence type="ECO:0000313" key="7">
    <source>
        <dbReference type="EMBL" id="KAF5199392.1"/>
    </source>
</evidence>
<dbReference type="GO" id="GO:0034511">
    <property type="term" value="F:U3 snoRNA binding"/>
    <property type="evidence" value="ECO:0007669"/>
    <property type="project" value="TreeGrafter"/>
</dbReference>
<dbReference type="GO" id="GO:0000480">
    <property type="term" value="P:endonucleolytic cleavage in 5'-ETS of tricistronic rRNA transcript (SSU-rRNA, 5.8S rRNA, LSU-rRNA)"/>
    <property type="evidence" value="ECO:0007669"/>
    <property type="project" value="TreeGrafter"/>
</dbReference>
<dbReference type="GO" id="GO:0000472">
    <property type="term" value="P:endonucleolytic cleavage to generate mature 5'-end of SSU-rRNA from (SSU-rRNA, 5.8S rRNA, LSU-rRNA)"/>
    <property type="evidence" value="ECO:0007669"/>
    <property type="project" value="TreeGrafter"/>
</dbReference>
<sequence>DRTALYLEASRSSIHSGASRTQEGDMVWGLAVGKKTEMLATGGGDTVNLWHDSTAADKEEFRREEEGVLKGQELENAVSDADYARAIQAAFEFRRPHTLFNIFSDLCRVFNILSPLEILEIKGISELLESLIPYSQRHFSRIDRLRRSTLLLGYTLSAMSVIEQGSEVNASKEISVLQHEEINEPGVDDVSQEQVQAPLGIKEKKSSKKRKSGKSRTGAEKKVRESAYTDASAISLQA</sequence>
<evidence type="ECO:0000256" key="2">
    <source>
        <dbReference type="ARBA" id="ARBA00022574"/>
    </source>
</evidence>